<feature type="domain" description="Glycosyl transferase CAP10" evidence="2">
    <location>
        <begin position="429"/>
        <end position="662"/>
    </location>
</feature>
<evidence type="ECO:0000313" key="3">
    <source>
        <dbReference type="EMBL" id="RSH82200.1"/>
    </source>
</evidence>
<dbReference type="EMBL" id="RSCD01000028">
    <property type="protein sequence ID" value="RSH82200.1"/>
    <property type="molecule type" value="Genomic_DNA"/>
</dbReference>
<dbReference type="Pfam" id="PF05686">
    <property type="entry name" value="Glyco_transf_90"/>
    <property type="match status" value="1"/>
</dbReference>
<evidence type="ECO:0000259" key="2">
    <source>
        <dbReference type="SMART" id="SM00672"/>
    </source>
</evidence>
<evidence type="ECO:0000313" key="4">
    <source>
        <dbReference type="Proteomes" id="UP000279259"/>
    </source>
</evidence>
<proteinExistence type="predicted"/>
<dbReference type="InterPro" id="IPR051091">
    <property type="entry name" value="O-Glucosyltr/Glycosyltrsf_90"/>
</dbReference>
<comment type="caution">
    <text evidence="3">The sequence shown here is derived from an EMBL/GenBank/DDBJ whole genome shotgun (WGS) entry which is preliminary data.</text>
</comment>
<feature type="transmembrane region" description="Helical" evidence="1">
    <location>
        <begin position="37"/>
        <end position="57"/>
    </location>
</feature>
<keyword evidence="4" id="KW-1185">Reference proteome</keyword>
<dbReference type="PANTHER" id="PTHR12203">
    <property type="entry name" value="KDEL LYS-ASP-GLU-LEU CONTAINING - RELATED"/>
    <property type="match status" value="1"/>
</dbReference>
<keyword evidence="1" id="KW-1133">Transmembrane helix</keyword>
<dbReference type="InterPro" id="IPR006598">
    <property type="entry name" value="CAP10"/>
</dbReference>
<dbReference type="PANTHER" id="PTHR12203:SF118">
    <property type="entry name" value="BETA-1,2-XYLOSYLTRANSFERASE 1"/>
    <property type="match status" value="1"/>
</dbReference>
<keyword evidence="1" id="KW-0472">Membrane</keyword>
<gene>
    <name evidence="3" type="primary">CAP2_3</name>
    <name evidence="3" type="ORF">EHS25_006133</name>
</gene>
<reference evidence="3 4" key="1">
    <citation type="submission" date="2018-11" db="EMBL/GenBank/DDBJ databases">
        <title>Genome sequence of Saitozyma podzolica DSM 27192.</title>
        <authorList>
            <person name="Aliyu H."/>
            <person name="Gorte O."/>
            <person name="Ochsenreither K."/>
        </authorList>
    </citation>
    <scope>NUCLEOTIDE SEQUENCE [LARGE SCALE GENOMIC DNA]</scope>
    <source>
        <strain evidence="3 4">DSM 27192</strain>
    </source>
</reference>
<evidence type="ECO:0000256" key="1">
    <source>
        <dbReference type="SAM" id="Phobius"/>
    </source>
</evidence>
<keyword evidence="1" id="KW-0812">Transmembrane</keyword>
<sequence>MYPPTNEHAAPLLPTAMQRLPASIASRFRLPDSRSTFTLRRVLMLILIPTTAFLLLFHEPTQTFLSTELPAISPSSWSWLSWGGAEKYADGMLRMKPSGAGPWDEHPLLELVARGKELAAEHSAKRDSVNSLASAVLDYQASFGMDPPEGFDAWYDLATELNATRVPSLIPLAHESVLPFLSMPPRILRSRAHEKVGTLGMMGFRFIPETEEGGRVQEEGLDWVSSGRYHSSEYPNLLDKILGRFPQSPVEGEPLLLTVWTEDNGFRIPSGKMLARSRELARRGLIWNETELLTHESELESEGLKGWGNVCDPPINQMIGNQTRHEVAEAHKLAASFIADPQQYMDVCKHPEHLVMNGEMIMKEDTSVRRWEPLMASSRLMHGPAMLGTPTSYTQDIVQNPRPWVNKTDSRLFFRGGPTGIFHTAARWDFHSSHRDRLSSFAKDRSGEKHQDPVLVDRREESGVVRESWDHQELVTKYLDVGLVQKQTDWNCGRMSAFVMCYPNGGEEQLSNCPNPDADCDMMKASIDWANFVDLETSHAYKYRLDVDGYGWSGRWRKELSTNSVIFKVTLYPEWWSAQMIPWYHYVPAKYDYSDLFDIMAFFAGSPDGAVPGRDDLAEEIAAQGRAFAMDHLSPLVDTGLTGTHRWEDMQSYMFLFLLEYRRAWADDREAATFQFHTS</sequence>
<dbReference type="AlphaFoldDB" id="A0A427XTN2"/>
<dbReference type="SMART" id="SM00672">
    <property type="entry name" value="CAP10"/>
    <property type="match status" value="1"/>
</dbReference>
<dbReference type="Proteomes" id="UP000279259">
    <property type="component" value="Unassembled WGS sequence"/>
</dbReference>
<organism evidence="3 4">
    <name type="scientific">Saitozyma podzolica</name>
    <dbReference type="NCBI Taxonomy" id="1890683"/>
    <lineage>
        <taxon>Eukaryota</taxon>
        <taxon>Fungi</taxon>
        <taxon>Dikarya</taxon>
        <taxon>Basidiomycota</taxon>
        <taxon>Agaricomycotina</taxon>
        <taxon>Tremellomycetes</taxon>
        <taxon>Tremellales</taxon>
        <taxon>Trimorphomycetaceae</taxon>
        <taxon>Saitozyma</taxon>
    </lineage>
</organism>
<name>A0A427XTN2_9TREE</name>
<accession>A0A427XTN2</accession>
<protein>
    <submittedName>
        <fullName evidence="3">F-actin-capping protein subunit beta</fullName>
    </submittedName>
</protein>
<dbReference type="OrthoDB" id="541052at2759"/>